<keyword evidence="3" id="KW-1185">Reference proteome</keyword>
<evidence type="ECO:0000256" key="1">
    <source>
        <dbReference type="SAM" id="Phobius"/>
    </source>
</evidence>
<protein>
    <submittedName>
        <fullName evidence="2">NADH-ubiquinone oxidoreductase chain 5</fullName>
    </submittedName>
</protein>
<evidence type="ECO:0000313" key="3">
    <source>
        <dbReference type="Proteomes" id="UP000283530"/>
    </source>
</evidence>
<sequence>MITRSNLAEQLREYQIRSKYDWASVSFLSSTANLTSSSSSKKHRVLLCTIFTVSCATLMYTIDLGGRCYLRHMGDPHSCFLGFFSNFFIFKVQAVGICLNMHYNPFACVLENNEASKTSSKKEAENATALVNVKPDASCSS</sequence>
<dbReference type="AlphaFoldDB" id="A0A3S3M930"/>
<reference evidence="2 3" key="1">
    <citation type="journal article" date="2019" name="Nat. Plants">
        <title>Stout camphor tree genome fills gaps in understanding of flowering plant genome evolution.</title>
        <authorList>
            <person name="Chaw S.M."/>
            <person name="Liu Y.C."/>
            <person name="Wu Y.W."/>
            <person name="Wang H.Y."/>
            <person name="Lin C.I."/>
            <person name="Wu C.S."/>
            <person name="Ke H.M."/>
            <person name="Chang L.Y."/>
            <person name="Hsu C.Y."/>
            <person name="Yang H.T."/>
            <person name="Sudianto E."/>
            <person name="Hsu M.H."/>
            <person name="Wu K.P."/>
            <person name="Wang L.N."/>
            <person name="Leebens-Mack J.H."/>
            <person name="Tsai I.J."/>
        </authorList>
    </citation>
    <scope>NUCLEOTIDE SEQUENCE [LARGE SCALE GENOMIC DNA]</scope>
    <source>
        <strain evidence="3">cv. Chaw 1501</strain>
        <tissue evidence="2">Young leaves</tissue>
    </source>
</reference>
<dbReference type="PANTHER" id="PTHR34936">
    <property type="entry name" value="EXPRESSED PROTEIN"/>
    <property type="match status" value="1"/>
</dbReference>
<proteinExistence type="predicted"/>
<dbReference type="OrthoDB" id="1937310at2759"/>
<name>A0A3S3M930_9MAGN</name>
<organism evidence="2 3">
    <name type="scientific">Cinnamomum micranthum f. kanehirae</name>
    <dbReference type="NCBI Taxonomy" id="337451"/>
    <lineage>
        <taxon>Eukaryota</taxon>
        <taxon>Viridiplantae</taxon>
        <taxon>Streptophyta</taxon>
        <taxon>Embryophyta</taxon>
        <taxon>Tracheophyta</taxon>
        <taxon>Spermatophyta</taxon>
        <taxon>Magnoliopsida</taxon>
        <taxon>Magnoliidae</taxon>
        <taxon>Laurales</taxon>
        <taxon>Lauraceae</taxon>
        <taxon>Cinnamomum</taxon>
    </lineage>
</organism>
<dbReference type="PANTHER" id="PTHR34936:SF7">
    <property type="entry name" value="NADH-UBIQUINONE OXIDOREDUCTASE CHAIN 5"/>
    <property type="match status" value="1"/>
</dbReference>
<keyword evidence="1" id="KW-1133">Transmembrane helix</keyword>
<dbReference type="Proteomes" id="UP000283530">
    <property type="component" value="Unassembled WGS sequence"/>
</dbReference>
<comment type="caution">
    <text evidence="2">The sequence shown here is derived from an EMBL/GenBank/DDBJ whole genome shotgun (WGS) entry which is preliminary data.</text>
</comment>
<feature type="transmembrane region" description="Helical" evidence="1">
    <location>
        <begin position="45"/>
        <end position="62"/>
    </location>
</feature>
<gene>
    <name evidence="2" type="ORF">CKAN_00784100</name>
</gene>
<dbReference type="EMBL" id="QPKB01000003">
    <property type="protein sequence ID" value="RWR79272.1"/>
    <property type="molecule type" value="Genomic_DNA"/>
</dbReference>
<keyword evidence="1" id="KW-0472">Membrane</keyword>
<evidence type="ECO:0000313" key="2">
    <source>
        <dbReference type="EMBL" id="RWR79272.1"/>
    </source>
</evidence>
<keyword evidence="2" id="KW-0830">Ubiquinone</keyword>
<accession>A0A3S3M930</accession>
<keyword evidence="1" id="KW-0812">Transmembrane</keyword>